<dbReference type="InterPro" id="IPR004360">
    <property type="entry name" value="Glyas_Fos-R_dOase_dom"/>
</dbReference>
<evidence type="ECO:0000259" key="1">
    <source>
        <dbReference type="PROSITE" id="PS51819"/>
    </source>
</evidence>
<evidence type="ECO:0000313" key="2">
    <source>
        <dbReference type="EMBL" id="QDU66557.1"/>
    </source>
</evidence>
<accession>A0A518BHU5</accession>
<gene>
    <name evidence="2" type="ORF">Pla133_16330</name>
</gene>
<dbReference type="InterPro" id="IPR029068">
    <property type="entry name" value="Glyas_Bleomycin-R_OHBP_Dase"/>
</dbReference>
<dbReference type="Proteomes" id="UP000316921">
    <property type="component" value="Chromosome"/>
</dbReference>
<dbReference type="AlphaFoldDB" id="A0A518BHU5"/>
<dbReference type="InterPro" id="IPR037523">
    <property type="entry name" value="VOC_core"/>
</dbReference>
<dbReference type="RefSeq" id="WP_145064382.1">
    <property type="nucleotide sequence ID" value="NZ_CP036287.1"/>
</dbReference>
<dbReference type="EMBL" id="CP036287">
    <property type="protein sequence ID" value="QDU66557.1"/>
    <property type="molecule type" value="Genomic_DNA"/>
</dbReference>
<reference evidence="2 3" key="1">
    <citation type="submission" date="2019-02" db="EMBL/GenBank/DDBJ databases">
        <title>Deep-cultivation of Planctomycetes and their phenomic and genomic characterization uncovers novel biology.</title>
        <authorList>
            <person name="Wiegand S."/>
            <person name="Jogler M."/>
            <person name="Boedeker C."/>
            <person name="Pinto D."/>
            <person name="Vollmers J."/>
            <person name="Rivas-Marin E."/>
            <person name="Kohn T."/>
            <person name="Peeters S.H."/>
            <person name="Heuer A."/>
            <person name="Rast P."/>
            <person name="Oberbeckmann S."/>
            <person name="Bunk B."/>
            <person name="Jeske O."/>
            <person name="Meyerdierks A."/>
            <person name="Storesund J.E."/>
            <person name="Kallscheuer N."/>
            <person name="Luecker S."/>
            <person name="Lage O.M."/>
            <person name="Pohl T."/>
            <person name="Merkel B.J."/>
            <person name="Hornburger P."/>
            <person name="Mueller R.-W."/>
            <person name="Bruemmer F."/>
            <person name="Labrenz M."/>
            <person name="Spormann A.M."/>
            <person name="Op den Camp H."/>
            <person name="Overmann J."/>
            <person name="Amann R."/>
            <person name="Jetten M.S.M."/>
            <person name="Mascher T."/>
            <person name="Medema M.H."/>
            <person name="Devos D.P."/>
            <person name="Kaster A.-K."/>
            <person name="Ovreas L."/>
            <person name="Rohde M."/>
            <person name="Galperin M.Y."/>
            <person name="Jogler C."/>
        </authorList>
    </citation>
    <scope>NUCLEOTIDE SEQUENCE [LARGE SCALE GENOMIC DNA]</scope>
    <source>
        <strain evidence="2 3">Pla133</strain>
    </source>
</reference>
<evidence type="ECO:0000313" key="3">
    <source>
        <dbReference type="Proteomes" id="UP000316921"/>
    </source>
</evidence>
<dbReference type="PROSITE" id="PS51819">
    <property type="entry name" value="VOC"/>
    <property type="match status" value="1"/>
</dbReference>
<dbReference type="SUPFAM" id="SSF54593">
    <property type="entry name" value="Glyoxalase/Bleomycin resistance protein/Dihydroxybiphenyl dioxygenase"/>
    <property type="match status" value="1"/>
</dbReference>
<keyword evidence="3" id="KW-1185">Reference proteome</keyword>
<dbReference type="KEGG" id="pbap:Pla133_16330"/>
<sequence length="145" mass="15701">MSASEPLPGARFHLAFPVDDLAAAEAFYAVLLGCPIGRRSQAWIDFDLGGNQLTAHLVSGTEQGVGSNPVDGDQVPVRHFGLVLPWEVWEALAERLAAAGAAFQISPRVRFVGEVGEQGTFFIHDPAGNALEFKAFRDPRRLFAR</sequence>
<dbReference type="Gene3D" id="3.10.180.10">
    <property type="entry name" value="2,3-Dihydroxybiphenyl 1,2-Dioxygenase, domain 1"/>
    <property type="match status" value="1"/>
</dbReference>
<proteinExistence type="predicted"/>
<protein>
    <submittedName>
        <fullName evidence="2">Glyoxalase-like domain protein</fullName>
    </submittedName>
</protein>
<organism evidence="2 3">
    <name type="scientific">Engelhardtia mirabilis</name>
    <dbReference type="NCBI Taxonomy" id="2528011"/>
    <lineage>
        <taxon>Bacteria</taxon>
        <taxon>Pseudomonadati</taxon>
        <taxon>Planctomycetota</taxon>
        <taxon>Planctomycetia</taxon>
        <taxon>Planctomycetia incertae sedis</taxon>
        <taxon>Engelhardtia</taxon>
    </lineage>
</organism>
<dbReference type="Pfam" id="PF00903">
    <property type="entry name" value="Glyoxalase"/>
    <property type="match status" value="1"/>
</dbReference>
<feature type="domain" description="VOC" evidence="1">
    <location>
        <begin position="10"/>
        <end position="136"/>
    </location>
</feature>
<dbReference type="PANTHER" id="PTHR39434">
    <property type="match status" value="1"/>
</dbReference>
<name>A0A518BHU5_9BACT</name>
<dbReference type="PANTHER" id="PTHR39434:SF1">
    <property type="entry name" value="VOC DOMAIN-CONTAINING PROTEIN"/>
    <property type="match status" value="1"/>
</dbReference>